<dbReference type="AlphaFoldDB" id="A0A413FGP9"/>
<evidence type="ECO:0000313" key="2">
    <source>
        <dbReference type="EMBL" id="RGX29975.1"/>
    </source>
</evidence>
<evidence type="ECO:0000256" key="1">
    <source>
        <dbReference type="SAM" id="SignalP"/>
    </source>
</evidence>
<keyword evidence="1" id="KW-0732">Signal</keyword>
<dbReference type="Proteomes" id="UP000283880">
    <property type="component" value="Unassembled WGS sequence"/>
</dbReference>
<feature type="chain" id="PRO_5038472321" evidence="1">
    <location>
        <begin position="21"/>
        <end position="463"/>
    </location>
</feature>
<dbReference type="Gene3D" id="3.40.190.10">
    <property type="entry name" value="Periplasmic binding protein-like II"/>
    <property type="match status" value="1"/>
</dbReference>
<dbReference type="PROSITE" id="PS51257">
    <property type="entry name" value="PROKAR_LIPOPROTEIN"/>
    <property type="match status" value="1"/>
</dbReference>
<gene>
    <name evidence="2" type="ORF">DWV29_09745</name>
</gene>
<name>A0A413FGP9_9FIRM</name>
<dbReference type="InterPro" id="IPR050490">
    <property type="entry name" value="Bact_solute-bd_prot1"/>
</dbReference>
<dbReference type="PANTHER" id="PTHR43649">
    <property type="entry name" value="ARABINOSE-BINDING PROTEIN-RELATED"/>
    <property type="match status" value="1"/>
</dbReference>
<dbReference type="RefSeq" id="WP_117777349.1">
    <property type="nucleotide sequence ID" value="NZ_QSBM01000006.1"/>
</dbReference>
<proteinExistence type="predicted"/>
<dbReference type="EMBL" id="QSBM01000006">
    <property type="protein sequence ID" value="RGX29975.1"/>
    <property type="molecule type" value="Genomic_DNA"/>
</dbReference>
<dbReference type="InterPro" id="IPR006059">
    <property type="entry name" value="SBP"/>
</dbReference>
<dbReference type="Pfam" id="PF01547">
    <property type="entry name" value="SBP_bac_1"/>
    <property type="match status" value="1"/>
</dbReference>
<dbReference type="PANTHER" id="PTHR43649:SF12">
    <property type="entry name" value="DIACETYLCHITOBIOSE BINDING PROTEIN DASA"/>
    <property type="match status" value="1"/>
</dbReference>
<dbReference type="SUPFAM" id="SSF53850">
    <property type="entry name" value="Periplasmic binding protein-like II"/>
    <property type="match status" value="1"/>
</dbReference>
<evidence type="ECO:0000313" key="3">
    <source>
        <dbReference type="Proteomes" id="UP000283880"/>
    </source>
</evidence>
<feature type="signal peptide" evidence="1">
    <location>
        <begin position="1"/>
        <end position="20"/>
    </location>
</feature>
<comment type="caution">
    <text evidence="2">The sequence shown here is derived from an EMBL/GenBank/DDBJ whole genome shotgun (WGS) entry which is preliminary data.</text>
</comment>
<protein>
    <submittedName>
        <fullName evidence="2">Extracellular solute-binding protein</fullName>
    </submittedName>
</protein>
<dbReference type="OrthoDB" id="41208at2"/>
<sequence>MRKKMLSALLCTAVAAGMLAGCGGGQEAGTKAAETKAEANAQGDAAAEKEIVTIKLSHNKDYVTIPEAVMEAGKRLNEKYAAEGKNIEVQFETDYQQIDWTDYHNNIVFSHKSGDAPDIFTCDADIAGYADAGVVMDVTDLMTDDFVDGAFNACMVDGKAYAIPMDMPFRVIYYNKEDLKAIGWTDEEVEALLEKIRNKEVLFDDFIDICQEVVEKGGAKYGLVHRPSAGNDFYDIINALGGVYYNDQNQLVFDNQGILKFFQFTYDNAQTRGITPDNLNQLGWDTINKMVGTGEAFAYYGPMFSATYVAQAAGRSTEEFAKQEAFVLFPAADASGQPFAVAAPQTIAISADTKYPEVCKDIVREMITGSSDMMARHAATIYTLSSVKKANEDPQITEHPLLAGVTYMTDYAVTPPAVEGQTTLRGYLFTEIVTLELGQTTPQESFENAKAQAELNIDGLVQK</sequence>
<organism evidence="2 3">
    <name type="scientific">Enterocloster asparagiformis</name>
    <dbReference type="NCBI Taxonomy" id="333367"/>
    <lineage>
        <taxon>Bacteria</taxon>
        <taxon>Bacillati</taxon>
        <taxon>Bacillota</taxon>
        <taxon>Clostridia</taxon>
        <taxon>Lachnospirales</taxon>
        <taxon>Lachnospiraceae</taxon>
        <taxon>Enterocloster</taxon>
    </lineage>
</organism>
<accession>A0A413FGP9</accession>
<reference evidence="2 3" key="1">
    <citation type="submission" date="2018-08" db="EMBL/GenBank/DDBJ databases">
        <title>A genome reference for cultivated species of the human gut microbiota.</title>
        <authorList>
            <person name="Zou Y."/>
            <person name="Xue W."/>
            <person name="Luo G."/>
        </authorList>
    </citation>
    <scope>NUCLEOTIDE SEQUENCE [LARGE SCALE GENOMIC DNA]</scope>
    <source>
        <strain evidence="2 3">AF04-15</strain>
    </source>
</reference>